<dbReference type="InterPro" id="IPR034660">
    <property type="entry name" value="DinB/YfiT-like"/>
</dbReference>
<dbReference type="NCBIfam" id="NF009807">
    <property type="entry name" value="PRK13291.1"/>
    <property type="match status" value="1"/>
</dbReference>
<evidence type="ECO:0000259" key="1">
    <source>
        <dbReference type="Pfam" id="PF12867"/>
    </source>
</evidence>
<dbReference type="Pfam" id="PF12867">
    <property type="entry name" value="DinB_2"/>
    <property type="match status" value="1"/>
</dbReference>
<gene>
    <name evidence="2" type="ORF">IC621_16815</name>
</gene>
<sequence>MDVRFPIGKPVIPEEMTKEAIDSFVKELEMFPAKLNEALENLPEKSLEATYREGGWTVRQLVHHLADAHMNGFVRFKWALTEESPAVKTFDINKWADTYEAQGSPIEGSLMLLSGLHAKWVYLLRSLTLEDFEKTFYHPDRDKTMTLFTWLCNYTWHGNHHLQHIKIALQNT</sequence>
<name>A0A926NKZ7_9BACI</name>
<dbReference type="EMBL" id="JACXAI010000023">
    <property type="protein sequence ID" value="MBD1381893.1"/>
    <property type="molecule type" value="Genomic_DNA"/>
</dbReference>
<proteinExistence type="predicted"/>
<reference evidence="2" key="1">
    <citation type="submission" date="2020-09" db="EMBL/GenBank/DDBJ databases">
        <title>A novel bacterium of genus Bacillus, isolated from South China Sea.</title>
        <authorList>
            <person name="Huang H."/>
            <person name="Mo K."/>
            <person name="Hu Y."/>
        </authorList>
    </citation>
    <scope>NUCLEOTIDE SEQUENCE</scope>
    <source>
        <strain evidence="2">IB182487</strain>
    </source>
</reference>
<protein>
    <submittedName>
        <fullName evidence="2">Metal-dependent hydrolase</fullName>
    </submittedName>
</protein>
<dbReference type="AlphaFoldDB" id="A0A926NKZ7"/>
<dbReference type="GO" id="GO:0016787">
    <property type="term" value="F:hydrolase activity"/>
    <property type="evidence" value="ECO:0007669"/>
    <property type="project" value="UniProtKB-KW"/>
</dbReference>
<organism evidence="2 3">
    <name type="scientific">Metabacillus arenae</name>
    <dbReference type="NCBI Taxonomy" id="2771434"/>
    <lineage>
        <taxon>Bacteria</taxon>
        <taxon>Bacillati</taxon>
        <taxon>Bacillota</taxon>
        <taxon>Bacilli</taxon>
        <taxon>Bacillales</taxon>
        <taxon>Bacillaceae</taxon>
        <taxon>Metabacillus</taxon>
    </lineage>
</organism>
<keyword evidence="2" id="KW-0378">Hydrolase</keyword>
<keyword evidence="3" id="KW-1185">Reference proteome</keyword>
<evidence type="ECO:0000313" key="2">
    <source>
        <dbReference type="EMBL" id="MBD1381893.1"/>
    </source>
</evidence>
<feature type="domain" description="DinB-like" evidence="1">
    <location>
        <begin position="28"/>
        <end position="165"/>
    </location>
</feature>
<dbReference type="Proteomes" id="UP000626844">
    <property type="component" value="Unassembled WGS sequence"/>
</dbReference>
<dbReference type="RefSeq" id="WP_191159554.1">
    <property type="nucleotide sequence ID" value="NZ_JACXAI010000023.1"/>
</dbReference>
<dbReference type="InterPro" id="IPR024775">
    <property type="entry name" value="DinB-like"/>
</dbReference>
<accession>A0A926NKZ7</accession>
<dbReference type="SUPFAM" id="SSF109854">
    <property type="entry name" value="DinB/YfiT-like putative metalloenzymes"/>
    <property type="match status" value="1"/>
</dbReference>
<comment type="caution">
    <text evidence="2">The sequence shown here is derived from an EMBL/GenBank/DDBJ whole genome shotgun (WGS) entry which is preliminary data.</text>
</comment>
<dbReference type="Gene3D" id="1.20.120.450">
    <property type="entry name" value="dinb family like domain"/>
    <property type="match status" value="1"/>
</dbReference>
<evidence type="ECO:0000313" key="3">
    <source>
        <dbReference type="Proteomes" id="UP000626844"/>
    </source>
</evidence>